<reference evidence="2" key="1">
    <citation type="journal article" date="2022" name="Mol. Ecol. Resour.">
        <title>The genomes of chicory, endive, great burdock and yacon provide insights into Asteraceae palaeo-polyploidization history and plant inulin production.</title>
        <authorList>
            <person name="Fan W."/>
            <person name="Wang S."/>
            <person name="Wang H."/>
            <person name="Wang A."/>
            <person name="Jiang F."/>
            <person name="Liu H."/>
            <person name="Zhao H."/>
            <person name="Xu D."/>
            <person name="Zhang Y."/>
        </authorList>
    </citation>
    <scope>NUCLEOTIDE SEQUENCE [LARGE SCALE GENOMIC DNA]</scope>
    <source>
        <strain evidence="2">cv. Yunnan</strain>
    </source>
</reference>
<proteinExistence type="predicted"/>
<reference evidence="1 2" key="2">
    <citation type="journal article" date="2022" name="Mol. Ecol. Resour.">
        <title>The genomes of chicory, endive, great burdock and yacon provide insights into Asteraceae paleo-polyploidization history and plant inulin production.</title>
        <authorList>
            <person name="Fan W."/>
            <person name="Wang S."/>
            <person name="Wang H."/>
            <person name="Wang A."/>
            <person name="Jiang F."/>
            <person name="Liu H."/>
            <person name="Zhao H."/>
            <person name="Xu D."/>
            <person name="Zhang Y."/>
        </authorList>
    </citation>
    <scope>NUCLEOTIDE SEQUENCE [LARGE SCALE GENOMIC DNA]</scope>
    <source>
        <strain evidence="2">cv. Yunnan</strain>
        <tissue evidence="1">Leaves</tissue>
    </source>
</reference>
<evidence type="ECO:0000313" key="1">
    <source>
        <dbReference type="EMBL" id="KAI3727287.1"/>
    </source>
</evidence>
<name>A0ACB9BZE4_9ASTR</name>
<comment type="caution">
    <text evidence="1">The sequence shown here is derived from an EMBL/GenBank/DDBJ whole genome shotgun (WGS) entry which is preliminary data.</text>
</comment>
<accession>A0ACB9BZE4</accession>
<dbReference type="EMBL" id="CM042039">
    <property type="protein sequence ID" value="KAI3727287.1"/>
    <property type="molecule type" value="Genomic_DNA"/>
</dbReference>
<organism evidence="1 2">
    <name type="scientific">Smallanthus sonchifolius</name>
    <dbReference type="NCBI Taxonomy" id="185202"/>
    <lineage>
        <taxon>Eukaryota</taxon>
        <taxon>Viridiplantae</taxon>
        <taxon>Streptophyta</taxon>
        <taxon>Embryophyta</taxon>
        <taxon>Tracheophyta</taxon>
        <taxon>Spermatophyta</taxon>
        <taxon>Magnoliopsida</taxon>
        <taxon>eudicotyledons</taxon>
        <taxon>Gunneridae</taxon>
        <taxon>Pentapetalae</taxon>
        <taxon>asterids</taxon>
        <taxon>campanulids</taxon>
        <taxon>Asterales</taxon>
        <taxon>Asteraceae</taxon>
        <taxon>Asteroideae</taxon>
        <taxon>Heliantheae alliance</taxon>
        <taxon>Millerieae</taxon>
        <taxon>Smallanthus</taxon>
    </lineage>
</organism>
<evidence type="ECO:0000313" key="2">
    <source>
        <dbReference type="Proteomes" id="UP001056120"/>
    </source>
</evidence>
<dbReference type="Proteomes" id="UP001056120">
    <property type="component" value="Linkage Group LG22"/>
</dbReference>
<gene>
    <name evidence="1" type="ORF">L1987_67100</name>
</gene>
<protein>
    <submittedName>
        <fullName evidence="1">Uncharacterized protein</fullName>
    </submittedName>
</protein>
<keyword evidence="2" id="KW-1185">Reference proteome</keyword>
<sequence>MIKTSSGKVVIYENTQPVSTKQDLFNLQWDLRYHYTTLATQNMGFSLLILLATIATAVAFPMKSLNHLVMPHGPLTGSGDCVTWRWAVETNNIKDFSNKIPDQCIDYIDSYMLGSQYRQDFKLVCDVAYEYAKGLNLTGDGKDAWVFDVDDTTLSCIPYFLEQGSWELNVHSSYAQWTAKGGLPVVPEALDLYKKLIKLGFKIVFITAMHEENAESRIKNLKEAGYIEWEKLIFKGDVLVHSAEFKSSKRKELEEAGYRIWGNIGDQWTDITGTNVGDRTFKLPNPVYYVP</sequence>